<gene>
    <name evidence="1" type="ORF">SPARVUS_LOCUS10148528</name>
</gene>
<accession>A0ABN9EJX9</accession>
<sequence>MCSHQNATLHQVFLSECPLTSSVPIRVPLSECPLTSGVSYHYDPLHNLSPSECPIM</sequence>
<reference evidence="1" key="1">
    <citation type="submission" date="2023-05" db="EMBL/GenBank/DDBJ databases">
        <authorList>
            <person name="Stuckert A."/>
        </authorList>
    </citation>
    <scope>NUCLEOTIDE SEQUENCE</scope>
</reference>
<keyword evidence="2" id="KW-1185">Reference proteome</keyword>
<organism evidence="1 2">
    <name type="scientific">Staurois parvus</name>
    <dbReference type="NCBI Taxonomy" id="386267"/>
    <lineage>
        <taxon>Eukaryota</taxon>
        <taxon>Metazoa</taxon>
        <taxon>Chordata</taxon>
        <taxon>Craniata</taxon>
        <taxon>Vertebrata</taxon>
        <taxon>Euteleostomi</taxon>
        <taxon>Amphibia</taxon>
        <taxon>Batrachia</taxon>
        <taxon>Anura</taxon>
        <taxon>Neobatrachia</taxon>
        <taxon>Ranoidea</taxon>
        <taxon>Ranidae</taxon>
        <taxon>Staurois</taxon>
    </lineage>
</organism>
<name>A0ABN9EJX9_9NEOB</name>
<protein>
    <submittedName>
        <fullName evidence="1">Uncharacterized protein</fullName>
    </submittedName>
</protein>
<evidence type="ECO:0000313" key="2">
    <source>
        <dbReference type="Proteomes" id="UP001162483"/>
    </source>
</evidence>
<evidence type="ECO:0000313" key="1">
    <source>
        <dbReference type="EMBL" id="CAI9585194.1"/>
    </source>
</evidence>
<dbReference type="Proteomes" id="UP001162483">
    <property type="component" value="Unassembled WGS sequence"/>
</dbReference>
<proteinExistence type="predicted"/>
<dbReference type="EMBL" id="CATNWA010015625">
    <property type="protein sequence ID" value="CAI9585194.1"/>
    <property type="molecule type" value="Genomic_DNA"/>
</dbReference>
<comment type="caution">
    <text evidence="1">The sequence shown here is derived from an EMBL/GenBank/DDBJ whole genome shotgun (WGS) entry which is preliminary data.</text>
</comment>